<organism evidence="2 3">
    <name type="scientific">Methanobrevibacter millerae</name>
    <dbReference type="NCBI Taxonomy" id="230361"/>
    <lineage>
        <taxon>Archaea</taxon>
        <taxon>Methanobacteriati</taxon>
        <taxon>Methanobacteriota</taxon>
        <taxon>Methanomada group</taxon>
        <taxon>Methanobacteria</taxon>
        <taxon>Methanobacteriales</taxon>
        <taxon>Methanobacteriaceae</taxon>
        <taxon>Methanobrevibacter</taxon>
    </lineage>
</organism>
<sequence>MDLASQIYKRKSCRKYLDDEIDLTAIEEFLSNVNPLIGDINYSYEIFAKDEVTLRTRWNAPYYLAIYSDKKENYGINVGFVFQQLSLFMQSIGIGSCWVGMGSVKEKTPDFVILMAFGKSNNFERDITQFKRKKLSEIADVNDERLEPARLAPSAINMQPWYFKQSNEGFDVFKIKHNFVKRKIVARWNDIDIGIALAHLYVSNPDSFKFEIKDKKDIKGYSYIGSIKI</sequence>
<dbReference type="InterPro" id="IPR029478">
    <property type="entry name" value="TM1586_NiRdase"/>
</dbReference>
<dbReference type="OrthoDB" id="287850at2157"/>
<dbReference type="RefSeq" id="WP_149732616.1">
    <property type="nucleotide sequence ID" value="NZ_FMXB01000021.1"/>
</dbReference>
<evidence type="ECO:0000313" key="3">
    <source>
        <dbReference type="Proteomes" id="UP000323439"/>
    </source>
</evidence>
<dbReference type="Pfam" id="PF14512">
    <property type="entry name" value="TM1586_NiRdase"/>
    <property type="match status" value="1"/>
</dbReference>
<keyword evidence="3" id="KW-1185">Reference proteome</keyword>
<name>A0A1G5XC89_9EURY</name>
<proteinExistence type="predicted"/>
<evidence type="ECO:0000313" key="2">
    <source>
        <dbReference type="EMBL" id="SDA68021.1"/>
    </source>
</evidence>
<dbReference type="Gene3D" id="3.40.109.30">
    <property type="entry name" value="putative nitroreductase (tm1586), domain 2"/>
    <property type="match status" value="1"/>
</dbReference>
<dbReference type="AlphaFoldDB" id="A0A1G5XC89"/>
<dbReference type="GO" id="GO:0016491">
    <property type="term" value="F:oxidoreductase activity"/>
    <property type="evidence" value="ECO:0007669"/>
    <property type="project" value="InterPro"/>
</dbReference>
<dbReference type="SUPFAM" id="SSF55469">
    <property type="entry name" value="FMN-dependent nitroreductase-like"/>
    <property type="match status" value="1"/>
</dbReference>
<dbReference type="Gene3D" id="3.40.109.10">
    <property type="entry name" value="NADH Oxidase"/>
    <property type="match status" value="1"/>
</dbReference>
<reference evidence="2 3" key="1">
    <citation type="submission" date="2016-10" db="EMBL/GenBank/DDBJ databases">
        <authorList>
            <person name="Varghese N."/>
            <person name="Submissions S."/>
        </authorList>
    </citation>
    <scope>NUCLEOTIDE SEQUENCE [LARGE SCALE GENOMIC DNA]</scope>
    <source>
        <strain evidence="2 3">DSM 16643</strain>
    </source>
</reference>
<dbReference type="EMBL" id="FMXB01000021">
    <property type="protein sequence ID" value="SDA68021.1"/>
    <property type="molecule type" value="Genomic_DNA"/>
</dbReference>
<dbReference type="InterPro" id="IPR000415">
    <property type="entry name" value="Nitroreductase-like"/>
</dbReference>
<protein>
    <submittedName>
        <fullName evidence="2">TM nitroreductase</fullName>
    </submittedName>
</protein>
<gene>
    <name evidence="2" type="ORF">SAMN02910315_02127</name>
</gene>
<evidence type="ECO:0000259" key="1">
    <source>
        <dbReference type="Pfam" id="PF14512"/>
    </source>
</evidence>
<dbReference type="Proteomes" id="UP000323439">
    <property type="component" value="Unassembled WGS sequence"/>
</dbReference>
<accession>A0A1G5XC89</accession>
<feature type="domain" description="Putative nitroreductase TM1586" evidence="1">
    <location>
        <begin position="3"/>
        <end position="203"/>
    </location>
</feature>